<protein>
    <submittedName>
        <fullName evidence="1">Uncharacterized protein</fullName>
    </submittedName>
</protein>
<gene>
    <name evidence="1" type="ORF">I79_016242</name>
</gene>
<proteinExistence type="predicted"/>
<accession>G3HYV0</accession>
<dbReference type="InParanoid" id="G3HYV0"/>
<reference evidence="2" key="1">
    <citation type="journal article" date="2011" name="Nat. Biotechnol.">
        <title>The genomic sequence of the Chinese hamster ovary (CHO)-K1 cell line.</title>
        <authorList>
            <person name="Xu X."/>
            <person name="Nagarajan H."/>
            <person name="Lewis N.E."/>
            <person name="Pan S."/>
            <person name="Cai Z."/>
            <person name="Liu X."/>
            <person name="Chen W."/>
            <person name="Xie M."/>
            <person name="Wang W."/>
            <person name="Hammond S."/>
            <person name="Andersen M.R."/>
            <person name="Neff N."/>
            <person name="Passarelli B."/>
            <person name="Koh W."/>
            <person name="Fan H.C."/>
            <person name="Wang J."/>
            <person name="Gui Y."/>
            <person name="Lee K.H."/>
            <person name="Betenbaugh M.J."/>
            <person name="Quake S.R."/>
            <person name="Famili I."/>
            <person name="Palsson B.O."/>
            <person name="Wang J."/>
        </authorList>
    </citation>
    <scope>NUCLEOTIDE SEQUENCE [LARGE SCALE GENOMIC DNA]</scope>
    <source>
        <strain evidence="2">CHO K1 cell line</strain>
    </source>
</reference>
<dbReference type="AlphaFoldDB" id="G3HYV0"/>
<sequence length="57" mass="6579">MINVTSTSECTFSFCHQDELLVMVMHAYKPSTQRMRQIDHKFKATQATGKTLSQEEI</sequence>
<dbReference type="Proteomes" id="UP000001075">
    <property type="component" value="Unassembled WGS sequence"/>
</dbReference>
<evidence type="ECO:0000313" key="1">
    <source>
        <dbReference type="EMBL" id="EGV92781.1"/>
    </source>
</evidence>
<name>G3HYV0_CRIGR</name>
<organism evidence="1 2">
    <name type="scientific">Cricetulus griseus</name>
    <name type="common">Chinese hamster</name>
    <name type="synonym">Cricetulus barabensis griseus</name>
    <dbReference type="NCBI Taxonomy" id="10029"/>
    <lineage>
        <taxon>Eukaryota</taxon>
        <taxon>Metazoa</taxon>
        <taxon>Chordata</taxon>
        <taxon>Craniata</taxon>
        <taxon>Vertebrata</taxon>
        <taxon>Euteleostomi</taxon>
        <taxon>Mammalia</taxon>
        <taxon>Eutheria</taxon>
        <taxon>Euarchontoglires</taxon>
        <taxon>Glires</taxon>
        <taxon>Rodentia</taxon>
        <taxon>Myomorpha</taxon>
        <taxon>Muroidea</taxon>
        <taxon>Cricetidae</taxon>
        <taxon>Cricetinae</taxon>
        <taxon>Cricetulus</taxon>
    </lineage>
</organism>
<dbReference type="EMBL" id="JH000947">
    <property type="protein sequence ID" value="EGV92781.1"/>
    <property type="molecule type" value="Genomic_DNA"/>
</dbReference>
<evidence type="ECO:0000313" key="2">
    <source>
        <dbReference type="Proteomes" id="UP000001075"/>
    </source>
</evidence>